<evidence type="ECO:0000313" key="4">
    <source>
        <dbReference type="Proteomes" id="UP000652761"/>
    </source>
</evidence>
<evidence type="ECO:0000256" key="1">
    <source>
        <dbReference type="SAM" id="MobiDB-lite"/>
    </source>
</evidence>
<dbReference type="Proteomes" id="UP000652761">
    <property type="component" value="Unassembled WGS sequence"/>
</dbReference>
<dbReference type="SUPFAM" id="SSF54768">
    <property type="entry name" value="dsRNA-binding domain-like"/>
    <property type="match status" value="1"/>
</dbReference>
<sequence length="420" mass="45039">MPPPPRESAPSFARAGESGSSLGSLLRAICARGFSQRGEGCFLHGPYPGFGSGPAEVDGPAWVEPEARGLVGVRGLAEVELARDARPPGVPDQWAPRTGQGRQTSGPCALARGAETSEQAGPARRLAWRMATRAWPGAGDPRAWPGRGLEPGAKRSLSVTCGLLHITLAPADVFRATVSFADSSTHIISASADIFGATDLGFKHKSKTLEEIVRSTKKKEPELVGFDEKPVIIDVSDTVQPDESEKYEAKEMALLRPFTDEDFSSRSFPDKAPGIGISDTGGVFHRQPSLVSDPVYEHQSEEGNAACKGKQTLRGQISGTGVASHCSINEGTKGLGSKLARSKLFEICAANYWKPPSFLCCKEEGECHLKMFTYRVTVTVEAASSTVLECFSEPKPRKKAAQEHAAEGVLWYLKHMGYLS</sequence>
<dbReference type="InterPro" id="IPR014720">
    <property type="entry name" value="dsRBD_dom"/>
</dbReference>
<dbReference type="OrthoDB" id="786951at2759"/>
<dbReference type="Gene3D" id="3.30.160.20">
    <property type="match status" value="1"/>
</dbReference>
<evidence type="ECO:0000259" key="2">
    <source>
        <dbReference type="SMART" id="SM00358"/>
    </source>
</evidence>
<gene>
    <name evidence="3" type="ORF">Taro_033676</name>
</gene>
<proteinExistence type="predicted"/>
<dbReference type="CDD" id="cd19869">
    <property type="entry name" value="DSRM_DCL_plant"/>
    <property type="match status" value="1"/>
</dbReference>
<reference evidence="3" key="1">
    <citation type="submission" date="2017-07" db="EMBL/GenBank/DDBJ databases">
        <title>Taro Niue Genome Assembly and Annotation.</title>
        <authorList>
            <person name="Atibalentja N."/>
            <person name="Keating K."/>
            <person name="Fields C.J."/>
        </authorList>
    </citation>
    <scope>NUCLEOTIDE SEQUENCE</scope>
    <source>
        <strain evidence="3">Niue_2</strain>
        <tissue evidence="3">Leaf</tissue>
    </source>
</reference>
<feature type="domain" description="DRBM" evidence="2">
    <location>
        <begin position="340"/>
        <end position="414"/>
    </location>
</feature>
<feature type="region of interest" description="Disordered" evidence="1">
    <location>
        <begin position="86"/>
        <end position="123"/>
    </location>
</feature>
<keyword evidence="4" id="KW-1185">Reference proteome</keyword>
<dbReference type="EMBL" id="NMUH01002586">
    <property type="protein sequence ID" value="MQM00929.1"/>
    <property type="molecule type" value="Genomic_DNA"/>
</dbReference>
<evidence type="ECO:0000313" key="3">
    <source>
        <dbReference type="EMBL" id="MQM00929.1"/>
    </source>
</evidence>
<comment type="caution">
    <text evidence="3">The sequence shown here is derived from an EMBL/GenBank/DDBJ whole genome shotgun (WGS) entry which is preliminary data.</text>
</comment>
<dbReference type="Pfam" id="PF14709">
    <property type="entry name" value="DND1_DSRM"/>
    <property type="match status" value="1"/>
</dbReference>
<dbReference type="AlphaFoldDB" id="A0A843VVV5"/>
<protein>
    <recommendedName>
        <fullName evidence="2">DRBM domain-containing protein</fullName>
    </recommendedName>
</protein>
<name>A0A843VVV5_COLES</name>
<accession>A0A843VVV5</accession>
<organism evidence="3 4">
    <name type="scientific">Colocasia esculenta</name>
    <name type="common">Wild taro</name>
    <name type="synonym">Arum esculentum</name>
    <dbReference type="NCBI Taxonomy" id="4460"/>
    <lineage>
        <taxon>Eukaryota</taxon>
        <taxon>Viridiplantae</taxon>
        <taxon>Streptophyta</taxon>
        <taxon>Embryophyta</taxon>
        <taxon>Tracheophyta</taxon>
        <taxon>Spermatophyta</taxon>
        <taxon>Magnoliopsida</taxon>
        <taxon>Liliopsida</taxon>
        <taxon>Araceae</taxon>
        <taxon>Aroideae</taxon>
        <taxon>Colocasieae</taxon>
        <taxon>Colocasia</taxon>
    </lineage>
</organism>
<dbReference type="SMART" id="SM00358">
    <property type="entry name" value="DSRM"/>
    <property type="match status" value="1"/>
</dbReference>